<keyword evidence="3 4" id="KW-0732">Signal</keyword>
<name>A0A268RZW5_SHOCL</name>
<dbReference type="Gene3D" id="3.40.190.170">
    <property type="entry name" value="Bacterial extracellular solute-binding protein, family 7"/>
    <property type="match status" value="1"/>
</dbReference>
<dbReference type="PIRSF" id="PIRSF006470">
    <property type="entry name" value="DctB"/>
    <property type="match status" value="1"/>
</dbReference>
<reference evidence="5 6" key="1">
    <citation type="submission" date="2017-07" db="EMBL/GenBank/DDBJ databases">
        <title>Isolation and whole genome analysis of endospore-forming bacteria from heroin.</title>
        <authorList>
            <person name="Kalinowski J."/>
            <person name="Ahrens B."/>
            <person name="Al-Dilaimi A."/>
            <person name="Winkler A."/>
            <person name="Wibberg D."/>
            <person name="Schleenbecker U."/>
            <person name="Ruckert C."/>
            <person name="Wolfel R."/>
            <person name="Grass G."/>
        </authorList>
    </citation>
    <scope>NUCLEOTIDE SEQUENCE [LARGE SCALE GENOMIC DNA]</scope>
    <source>
        <strain evidence="5 6">7523-2</strain>
    </source>
</reference>
<dbReference type="NCBIfam" id="TIGR00787">
    <property type="entry name" value="dctP"/>
    <property type="match status" value="1"/>
</dbReference>
<evidence type="ECO:0000256" key="2">
    <source>
        <dbReference type="ARBA" id="ARBA00022448"/>
    </source>
</evidence>
<evidence type="ECO:0000313" key="6">
    <source>
        <dbReference type="Proteomes" id="UP000216133"/>
    </source>
</evidence>
<dbReference type="GO" id="GO:0055085">
    <property type="term" value="P:transmembrane transport"/>
    <property type="evidence" value="ECO:0007669"/>
    <property type="project" value="InterPro"/>
</dbReference>
<dbReference type="CDD" id="cd13603">
    <property type="entry name" value="PBP2_TRAP_Siap_TeaA_like"/>
    <property type="match status" value="1"/>
</dbReference>
<dbReference type="AlphaFoldDB" id="A0A268RZW5"/>
<evidence type="ECO:0000313" key="5">
    <source>
        <dbReference type="EMBL" id="PAF25769.1"/>
    </source>
</evidence>
<gene>
    <name evidence="5" type="ORF">CHH61_11795</name>
</gene>
<evidence type="ECO:0000256" key="4">
    <source>
        <dbReference type="SAM" id="SignalP"/>
    </source>
</evidence>
<dbReference type="EMBL" id="NPBS01000061">
    <property type="protein sequence ID" value="PAF25769.1"/>
    <property type="molecule type" value="Genomic_DNA"/>
</dbReference>
<feature type="chain" id="PRO_5038881864" description="TRAP transporter substrate-binding protein" evidence="4">
    <location>
        <begin position="18"/>
        <end position="333"/>
    </location>
</feature>
<evidence type="ECO:0008006" key="7">
    <source>
        <dbReference type="Google" id="ProtNLM"/>
    </source>
</evidence>
<evidence type="ECO:0000256" key="3">
    <source>
        <dbReference type="ARBA" id="ARBA00022729"/>
    </source>
</evidence>
<dbReference type="GO" id="GO:0030288">
    <property type="term" value="C:outer membrane-bounded periplasmic space"/>
    <property type="evidence" value="ECO:0007669"/>
    <property type="project" value="InterPro"/>
</dbReference>
<organism evidence="5 6">
    <name type="scientific">Shouchella clausii</name>
    <name type="common">Alkalihalobacillus clausii</name>
    <dbReference type="NCBI Taxonomy" id="79880"/>
    <lineage>
        <taxon>Bacteria</taxon>
        <taxon>Bacillati</taxon>
        <taxon>Bacillota</taxon>
        <taxon>Bacilli</taxon>
        <taxon>Bacillales</taxon>
        <taxon>Bacillaceae</taxon>
        <taxon>Shouchella</taxon>
    </lineage>
</organism>
<comment type="caution">
    <text evidence="5">The sequence shown here is derived from an EMBL/GenBank/DDBJ whole genome shotgun (WGS) entry which is preliminary data.</text>
</comment>
<keyword evidence="2" id="KW-0813">Transport</keyword>
<dbReference type="InterPro" id="IPR038404">
    <property type="entry name" value="TRAP_DctP_sf"/>
</dbReference>
<dbReference type="InterPro" id="IPR004682">
    <property type="entry name" value="TRAP_DctP"/>
</dbReference>
<dbReference type="InterPro" id="IPR018389">
    <property type="entry name" value="DctP_fam"/>
</dbReference>
<dbReference type="PANTHER" id="PTHR33376">
    <property type="match status" value="1"/>
</dbReference>
<dbReference type="PANTHER" id="PTHR33376:SF7">
    <property type="entry name" value="C4-DICARBOXYLATE-BINDING PROTEIN DCTB"/>
    <property type="match status" value="1"/>
</dbReference>
<dbReference type="Pfam" id="PF03480">
    <property type="entry name" value="DctP"/>
    <property type="match status" value="1"/>
</dbReference>
<evidence type="ECO:0000256" key="1">
    <source>
        <dbReference type="ARBA" id="ARBA00009023"/>
    </source>
</evidence>
<dbReference type="NCBIfam" id="NF037995">
    <property type="entry name" value="TRAP_S1"/>
    <property type="match status" value="1"/>
</dbReference>
<comment type="similarity">
    <text evidence="1">Belongs to the bacterial solute-binding protein 7 family.</text>
</comment>
<accession>A0A268RZW5</accession>
<sequence>MRMKLLAIIYCSLFVFWGCSTIPTNESASNEVYSFRLGHTGNSNHHYHEITEEFANRVAERTDGNVVIEVFPANQLGNQAEAVEGVMIGTQDMVLTSGGILSMWVPDMGILNLPYLFDDFAHVHKALNSAPGKELEKQLREHDARLLGWWVNGFRHISNSKIEIKKPGDLEGLTIRTPETEVFTTSFEYLGAYPTAIAFNELYTALQLGTVEAQENPVAHIVTQRFSEVHSYVSKSSHMYEPAPLLINNKKFESLPQQYQTILVNTAKELELEHMQLVSELEERQWEQLEEEGMVISEVDLDAFRESALPIHEHYRKKLNQQLIDDIIKMGSE</sequence>
<proteinExistence type="inferred from homology"/>
<dbReference type="Proteomes" id="UP000216133">
    <property type="component" value="Unassembled WGS sequence"/>
</dbReference>
<protein>
    <recommendedName>
        <fullName evidence="7">TRAP transporter substrate-binding protein</fullName>
    </recommendedName>
</protein>
<feature type="signal peptide" evidence="4">
    <location>
        <begin position="1"/>
        <end position="17"/>
    </location>
</feature>
<dbReference type="RefSeq" id="WP_095239200.1">
    <property type="nucleotide sequence ID" value="NZ_CP155469.1"/>
</dbReference>